<gene>
    <name evidence="3" type="ORF">FEMY_19770</name>
</gene>
<comment type="caution">
    <text evidence="3">The sequence shown here is derived from an EMBL/GenBank/DDBJ whole genome shotgun (WGS) entry which is preliminary data.</text>
</comment>
<dbReference type="GO" id="GO:0005829">
    <property type="term" value="C:cytosol"/>
    <property type="evidence" value="ECO:0007669"/>
    <property type="project" value="TreeGrafter"/>
</dbReference>
<organism evidence="3 4">
    <name type="scientific">Ferrovum myxofaciens</name>
    <dbReference type="NCBI Taxonomy" id="416213"/>
    <lineage>
        <taxon>Bacteria</taxon>
        <taxon>Pseudomonadati</taxon>
        <taxon>Pseudomonadota</taxon>
        <taxon>Betaproteobacteria</taxon>
        <taxon>Ferrovales</taxon>
        <taxon>Ferrovaceae</taxon>
        <taxon>Ferrovum</taxon>
    </lineage>
</organism>
<dbReference type="PANTHER" id="PTHR47396">
    <property type="entry name" value="TYPE I RESTRICTION ENZYME ECOKI R PROTEIN"/>
    <property type="match status" value="1"/>
</dbReference>
<dbReference type="Gene3D" id="3.40.50.300">
    <property type="entry name" value="P-loop containing nucleotide triphosphate hydrolases"/>
    <property type="match status" value="1"/>
</dbReference>
<dbReference type="GO" id="GO:0009035">
    <property type="term" value="F:type I site-specific deoxyribonuclease activity"/>
    <property type="evidence" value="ECO:0007669"/>
    <property type="project" value="UniProtKB-EC"/>
</dbReference>
<dbReference type="Gene3D" id="3.90.1570.30">
    <property type="match status" value="1"/>
</dbReference>
<sequence>MTKSEAQTRSELIDQQLAQSGWNVKDPTQVVEEFDILTELPSGVTEPRTPYEGHQFSDYVLLGKERKPLAVIEAKKSSRDAAIGREQAKQYCYNIQKQLGGELPFCFYTNGHETYFWDLENAPPRKVIGFPMRDDLERFAYIRRNRKPLTQEFINTSIAGRDYQIRAIRSVLEGIEQKKRDFLLVMATGTGKTRTCIAMVDALMRAGHAEKMLFLVDRIALREQALAAFKEHMPNEPRWPNVGEKLIAEL</sequence>
<dbReference type="STRING" id="1789004.FEMY_19770"/>
<dbReference type="GO" id="GO:0009307">
    <property type="term" value="P:DNA restriction-modification system"/>
    <property type="evidence" value="ECO:0007669"/>
    <property type="project" value="UniProtKB-KW"/>
</dbReference>
<dbReference type="Pfam" id="PF04851">
    <property type="entry name" value="ResIII"/>
    <property type="match status" value="1"/>
</dbReference>
<keyword evidence="4" id="KW-1185">Reference proteome</keyword>
<dbReference type="Proteomes" id="UP000075653">
    <property type="component" value="Unassembled WGS sequence"/>
</dbReference>
<dbReference type="AlphaFoldDB" id="A0A149VWG9"/>
<dbReference type="EMBL" id="LRRD01000054">
    <property type="protein sequence ID" value="KXW57518.1"/>
    <property type="molecule type" value="Genomic_DNA"/>
</dbReference>
<dbReference type="SUPFAM" id="SSF52540">
    <property type="entry name" value="P-loop containing nucleoside triphosphate hydrolases"/>
    <property type="match status" value="1"/>
</dbReference>
<reference evidence="3 4" key="1">
    <citation type="submission" date="2016-01" db="EMBL/GenBank/DDBJ databases">
        <title>Genome sequence of the acidophilic iron oxidising Ferrovum strain Z-31.</title>
        <authorList>
            <person name="Poehlein A."/>
            <person name="Ullrich S.R."/>
            <person name="Schloemann M."/>
            <person name="Muehling M."/>
            <person name="Daniel R."/>
        </authorList>
    </citation>
    <scope>NUCLEOTIDE SEQUENCE [LARGE SCALE GENOMIC DNA]</scope>
    <source>
        <strain evidence="3 4">Z-31</strain>
    </source>
</reference>
<dbReference type="Pfam" id="PF04313">
    <property type="entry name" value="HSDR_N"/>
    <property type="match status" value="1"/>
</dbReference>
<dbReference type="InterPro" id="IPR027417">
    <property type="entry name" value="P-loop_NTPase"/>
</dbReference>
<dbReference type="GO" id="GO:0005524">
    <property type="term" value="F:ATP binding"/>
    <property type="evidence" value="ECO:0007669"/>
    <property type="project" value="UniProtKB-KW"/>
</dbReference>
<dbReference type="PATRIC" id="fig|1789004.3.peg.2037"/>
<protein>
    <submittedName>
        <fullName evidence="3">Type I restriction enzyme EcoKI subunit R</fullName>
    </submittedName>
</protein>
<dbReference type="InterPro" id="IPR007409">
    <property type="entry name" value="Restrct_endonuc_type1_HsdR_N"/>
</dbReference>
<name>A0A149VWG9_9PROT</name>
<feature type="domain" description="Restriction endonuclease type I HsdR N-terminal" evidence="1">
    <location>
        <begin position="58"/>
        <end position="124"/>
    </location>
</feature>
<dbReference type="InterPro" id="IPR050742">
    <property type="entry name" value="Helicase_Restrict-Modif_Enz"/>
</dbReference>
<evidence type="ECO:0000259" key="2">
    <source>
        <dbReference type="Pfam" id="PF04851"/>
    </source>
</evidence>
<dbReference type="InterPro" id="IPR006935">
    <property type="entry name" value="Helicase/UvrB_N"/>
</dbReference>
<feature type="domain" description="Helicase/UvrB N-terminal" evidence="2">
    <location>
        <begin position="159"/>
        <end position="237"/>
    </location>
</feature>
<evidence type="ECO:0000313" key="4">
    <source>
        <dbReference type="Proteomes" id="UP000075653"/>
    </source>
</evidence>
<evidence type="ECO:0000259" key="1">
    <source>
        <dbReference type="Pfam" id="PF04313"/>
    </source>
</evidence>
<proteinExistence type="predicted"/>
<evidence type="ECO:0000313" key="3">
    <source>
        <dbReference type="EMBL" id="KXW57518.1"/>
    </source>
</evidence>
<accession>A0A149VWG9</accession>
<dbReference type="GO" id="GO:0003677">
    <property type="term" value="F:DNA binding"/>
    <property type="evidence" value="ECO:0007669"/>
    <property type="project" value="UniProtKB-KW"/>
</dbReference>
<dbReference type="PANTHER" id="PTHR47396:SF1">
    <property type="entry name" value="ATP-DEPENDENT HELICASE IRC3-RELATED"/>
    <property type="match status" value="1"/>
</dbReference>